<dbReference type="PANTHER" id="PTHR46796">
    <property type="entry name" value="HTH-TYPE TRANSCRIPTIONAL ACTIVATOR RHAS-RELATED"/>
    <property type="match status" value="1"/>
</dbReference>
<dbReference type="EMBL" id="LT629742">
    <property type="protein sequence ID" value="SDR93164.1"/>
    <property type="molecule type" value="Genomic_DNA"/>
</dbReference>
<dbReference type="InterPro" id="IPR037923">
    <property type="entry name" value="HTH-like"/>
</dbReference>
<dbReference type="Pfam" id="PF02311">
    <property type="entry name" value="AraC_binding"/>
    <property type="match status" value="1"/>
</dbReference>
<dbReference type="Gene3D" id="2.60.120.280">
    <property type="entry name" value="Regulatory protein AraC"/>
    <property type="match status" value="1"/>
</dbReference>
<gene>
    <name evidence="6" type="ORF">SAMN04489834_0544</name>
</gene>
<evidence type="ECO:0000313" key="6">
    <source>
        <dbReference type="EMBL" id="SDR93164.1"/>
    </source>
</evidence>
<dbReference type="Proteomes" id="UP000181956">
    <property type="component" value="Chromosome I"/>
</dbReference>
<evidence type="ECO:0000313" key="7">
    <source>
        <dbReference type="Proteomes" id="UP000181956"/>
    </source>
</evidence>
<keyword evidence="2 6" id="KW-0238">DNA-binding</keyword>
<evidence type="ECO:0000256" key="1">
    <source>
        <dbReference type="ARBA" id="ARBA00023015"/>
    </source>
</evidence>
<dbReference type="InterPro" id="IPR003313">
    <property type="entry name" value="AraC-bd"/>
</dbReference>
<keyword evidence="3" id="KW-0010">Activator</keyword>
<proteinExistence type="predicted"/>
<dbReference type="PROSITE" id="PS00041">
    <property type="entry name" value="HTH_ARAC_FAMILY_1"/>
    <property type="match status" value="1"/>
</dbReference>
<dbReference type="OrthoDB" id="3186094at2"/>
<dbReference type="InterPro" id="IPR050204">
    <property type="entry name" value="AraC_XylS_family_regulators"/>
</dbReference>
<dbReference type="Pfam" id="PF12833">
    <property type="entry name" value="HTH_18"/>
    <property type="match status" value="1"/>
</dbReference>
<evidence type="ECO:0000259" key="5">
    <source>
        <dbReference type="PROSITE" id="PS01124"/>
    </source>
</evidence>
<protein>
    <submittedName>
        <fullName evidence="6">AraC-type DNA-binding protein</fullName>
    </submittedName>
</protein>
<dbReference type="RefSeq" id="WP_083362672.1">
    <property type="nucleotide sequence ID" value="NZ_LT629742.1"/>
</dbReference>
<evidence type="ECO:0000256" key="4">
    <source>
        <dbReference type="ARBA" id="ARBA00023163"/>
    </source>
</evidence>
<evidence type="ECO:0000256" key="2">
    <source>
        <dbReference type="ARBA" id="ARBA00023125"/>
    </source>
</evidence>
<feature type="domain" description="HTH araC/xylS-type" evidence="5">
    <location>
        <begin position="184"/>
        <end position="282"/>
    </location>
</feature>
<keyword evidence="4" id="KW-0804">Transcription</keyword>
<keyword evidence="7" id="KW-1185">Reference proteome</keyword>
<sequence>MVRDGFTRQRLAVLPRPLALEAAALPLTGALQVTDAGWFPRAAGHQRSREHGSAESILLLCTEGSGWVELAGVRQEVRAPAVALIPAGAPHRYGASTGTPWTIWWLHLRGSLSAELFAEAGVGVTGLADAGQGAELAALAEQIVTALERDPSRAHLVRASGLAWNLLTLLASRTGEAGGDDPVQRTMGYLAERLDRPVGVEELARHARVSPSHLGALFRAATGGGVIAYHSTLRMARARQLLDGTDLPIAAVARATGYADPLYFSRQFSATHGVSPRGYRAQHKG</sequence>
<dbReference type="SMART" id="SM00342">
    <property type="entry name" value="HTH_ARAC"/>
    <property type="match status" value="1"/>
</dbReference>
<dbReference type="GO" id="GO:0043565">
    <property type="term" value="F:sequence-specific DNA binding"/>
    <property type="evidence" value="ECO:0007669"/>
    <property type="project" value="InterPro"/>
</dbReference>
<dbReference type="PANTHER" id="PTHR46796:SF7">
    <property type="entry name" value="ARAC FAMILY TRANSCRIPTIONAL REGULATOR"/>
    <property type="match status" value="1"/>
</dbReference>
<dbReference type="SUPFAM" id="SSF51215">
    <property type="entry name" value="Regulatory protein AraC"/>
    <property type="match status" value="1"/>
</dbReference>
<name>A0A1H1N2F8_9MICO</name>
<dbReference type="InterPro" id="IPR009057">
    <property type="entry name" value="Homeodomain-like_sf"/>
</dbReference>
<accession>A0A1H1N2F8</accession>
<dbReference type="AlphaFoldDB" id="A0A1H1N2F8"/>
<evidence type="ECO:0000256" key="3">
    <source>
        <dbReference type="ARBA" id="ARBA00023159"/>
    </source>
</evidence>
<dbReference type="Gene3D" id="1.10.10.60">
    <property type="entry name" value="Homeodomain-like"/>
    <property type="match status" value="2"/>
</dbReference>
<reference evidence="7" key="1">
    <citation type="submission" date="2016-10" db="EMBL/GenBank/DDBJ databases">
        <authorList>
            <person name="Varghese N."/>
            <person name="Submissions S."/>
        </authorList>
    </citation>
    <scope>NUCLEOTIDE SEQUENCE [LARGE SCALE GENOMIC DNA]</scope>
    <source>
        <strain evidence="7">DSM 21772</strain>
    </source>
</reference>
<organism evidence="6 7">
    <name type="scientific">Microterricola viridarii</name>
    <dbReference type="NCBI Taxonomy" id="412690"/>
    <lineage>
        <taxon>Bacteria</taxon>
        <taxon>Bacillati</taxon>
        <taxon>Actinomycetota</taxon>
        <taxon>Actinomycetes</taxon>
        <taxon>Micrococcales</taxon>
        <taxon>Microbacteriaceae</taxon>
        <taxon>Microterricola</taxon>
    </lineage>
</organism>
<dbReference type="CDD" id="cd06986">
    <property type="entry name" value="cupin_MmsR-like_N"/>
    <property type="match status" value="1"/>
</dbReference>
<dbReference type="GO" id="GO:0003700">
    <property type="term" value="F:DNA-binding transcription factor activity"/>
    <property type="evidence" value="ECO:0007669"/>
    <property type="project" value="InterPro"/>
</dbReference>
<dbReference type="InterPro" id="IPR018060">
    <property type="entry name" value="HTH_AraC"/>
</dbReference>
<dbReference type="STRING" id="412690.SAMN04489834_0544"/>
<dbReference type="InterPro" id="IPR018062">
    <property type="entry name" value="HTH_AraC-typ_CS"/>
</dbReference>
<dbReference type="PROSITE" id="PS01124">
    <property type="entry name" value="HTH_ARAC_FAMILY_2"/>
    <property type="match status" value="1"/>
</dbReference>
<dbReference type="SUPFAM" id="SSF46689">
    <property type="entry name" value="Homeodomain-like"/>
    <property type="match status" value="2"/>
</dbReference>
<keyword evidence="1" id="KW-0805">Transcription regulation</keyword>